<gene>
    <name evidence="2" type="ORF">COB20_06675</name>
</gene>
<comment type="caution">
    <text evidence="2">The sequence shown here is derived from an EMBL/GenBank/DDBJ whole genome shotgun (WGS) entry which is preliminary data.</text>
</comment>
<protein>
    <submittedName>
        <fullName evidence="2">Uncharacterized protein</fullName>
    </submittedName>
</protein>
<keyword evidence="1" id="KW-0472">Membrane</keyword>
<reference evidence="3" key="1">
    <citation type="submission" date="2017-08" db="EMBL/GenBank/DDBJ databases">
        <title>A dynamic microbial community with high functional redundancy inhabits the cold, oxic subseafloor aquifer.</title>
        <authorList>
            <person name="Tully B.J."/>
            <person name="Wheat C.G."/>
            <person name="Glazer B.T."/>
            <person name="Huber J.A."/>
        </authorList>
    </citation>
    <scope>NUCLEOTIDE SEQUENCE [LARGE SCALE GENOMIC DNA]</scope>
</reference>
<feature type="transmembrane region" description="Helical" evidence="1">
    <location>
        <begin position="23"/>
        <end position="40"/>
    </location>
</feature>
<name>A0A2A4X768_9GAMM</name>
<sequence>MYSSPYQEFKLLVVDILGLSKDAIHVYLGLTVFFLTVAVLKKGKIDLWAVAPVLVLAVGMETIDLYDNYRSMNSMYWSNSVHDIINTTFWPLVIVALAKLKYLDTST</sequence>
<accession>A0A2A4X768</accession>
<evidence type="ECO:0000256" key="1">
    <source>
        <dbReference type="SAM" id="Phobius"/>
    </source>
</evidence>
<dbReference type="AlphaFoldDB" id="A0A2A4X768"/>
<proteinExistence type="predicted"/>
<feature type="transmembrane region" description="Helical" evidence="1">
    <location>
        <begin position="84"/>
        <end position="103"/>
    </location>
</feature>
<evidence type="ECO:0000313" key="2">
    <source>
        <dbReference type="EMBL" id="PCI78453.1"/>
    </source>
</evidence>
<keyword evidence="1" id="KW-0812">Transmembrane</keyword>
<dbReference type="EMBL" id="NVUL01000032">
    <property type="protein sequence ID" value="PCI78453.1"/>
    <property type="molecule type" value="Genomic_DNA"/>
</dbReference>
<keyword evidence="1" id="KW-1133">Transmembrane helix</keyword>
<evidence type="ECO:0000313" key="3">
    <source>
        <dbReference type="Proteomes" id="UP000218767"/>
    </source>
</evidence>
<organism evidence="2 3">
    <name type="scientific">SAR86 cluster bacterium</name>
    <dbReference type="NCBI Taxonomy" id="2030880"/>
    <lineage>
        <taxon>Bacteria</taxon>
        <taxon>Pseudomonadati</taxon>
        <taxon>Pseudomonadota</taxon>
        <taxon>Gammaproteobacteria</taxon>
        <taxon>SAR86 cluster</taxon>
    </lineage>
</organism>
<feature type="transmembrane region" description="Helical" evidence="1">
    <location>
        <begin position="47"/>
        <end position="64"/>
    </location>
</feature>
<dbReference type="Proteomes" id="UP000218767">
    <property type="component" value="Unassembled WGS sequence"/>
</dbReference>